<evidence type="ECO:0000313" key="1">
    <source>
        <dbReference type="EMBL" id="RQM17431.1"/>
    </source>
</evidence>
<comment type="caution">
    <text evidence="1">The sequence shown here is derived from an EMBL/GenBank/DDBJ whole genome shotgun (WGS) entry which is preliminary data.</text>
</comment>
<gene>
    <name evidence="1" type="ORF">DD237_001417</name>
</gene>
<organism evidence="1 2">
    <name type="scientific">Peronospora effusa</name>
    <dbReference type="NCBI Taxonomy" id="542832"/>
    <lineage>
        <taxon>Eukaryota</taxon>
        <taxon>Sar</taxon>
        <taxon>Stramenopiles</taxon>
        <taxon>Oomycota</taxon>
        <taxon>Peronosporomycetes</taxon>
        <taxon>Peronosporales</taxon>
        <taxon>Peronosporaceae</taxon>
        <taxon>Peronospora</taxon>
    </lineage>
</organism>
<protein>
    <recommendedName>
        <fullName evidence="3">RXLR phytopathogen effector protein WY-domain domain-containing protein</fullName>
    </recommendedName>
</protein>
<dbReference type="VEuPathDB" id="FungiDB:DD237_001417"/>
<dbReference type="Proteomes" id="UP000286097">
    <property type="component" value="Unassembled WGS sequence"/>
</dbReference>
<name>A0A3R8CZL4_9STRA</name>
<sequence length="453" mass="51055">MVWERYGSEGLVTMAEAFAKAKASKAVMTTLESALVASWKVDKMSAFDVFELLKLDQDIDYSLYVKMLRMWVNYVKRSSKSPDLTMKLVIASFNDVKTRAMVLSGLIKIDGADEVVMSVQNSLSKYLKLHESKISASDGFTALRLDKAGANLFNDPNYKIWLEFVVNKTGTLPDLVAKTVSKHYSDEELLTMVEAFAKAETSDAVMTTLESALVVSWKDKKMSTFGVFKLLKLDQKVDDLLRDKLFSESKFAIWFQYAAKGGTLPKSATKIMLKHYSDDDLLTMVEAFANAKARDVVMTTLESALVVSCKDKKSFAFDVFKLLKLDQKVDDLLYDKLFSESKFAIWFQYAAKGGTLPESAAKIMLEHYSDDDLLTMFEAFANAKARDVVMTTLESALVVSWKDKKMSTFDVFTRLKLDQKLTTCFATNCLANRNLPYGSSMQQRAALFQNQRQ</sequence>
<accession>A0A3R8CZL4</accession>
<evidence type="ECO:0000313" key="2">
    <source>
        <dbReference type="Proteomes" id="UP000286097"/>
    </source>
</evidence>
<proteinExistence type="predicted"/>
<evidence type="ECO:0008006" key="3">
    <source>
        <dbReference type="Google" id="ProtNLM"/>
    </source>
</evidence>
<dbReference type="EMBL" id="QKXF01000096">
    <property type="protein sequence ID" value="RQM17431.1"/>
    <property type="molecule type" value="Genomic_DNA"/>
</dbReference>
<reference evidence="1 2" key="1">
    <citation type="submission" date="2018-06" db="EMBL/GenBank/DDBJ databases">
        <title>Comparative genomics of downy mildews reveals potential adaptations to biotrophy.</title>
        <authorList>
            <person name="Fletcher K."/>
            <person name="Klosterman S.J."/>
            <person name="Derevnina L."/>
            <person name="Martin F."/>
            <person name="Koike S."/>
            <person name="Reyes Chin-Wo S."/>
            <person name="Mou B."/>
            <person name="Michelmore R."/>
        </authorList>
    </citation>
    <scope>NUCLEOTIDE SEQUENCE [LARGE SCALE GENOMIC DNA]</scope>
    <source>
        <strain evidence="1 2">R13</strain>
    </source>
</reference>
<dbReference type="AlphaFoldDB" id="A0A3R8CZL4"/>